<dbReference type="Pfam" id="PF00512">
    <property type="entry name" value="HisKA"/>
    <property type="match status" value="1"/>
</dbReference>
<dbReference type="PROSITE" id="PS50885">
    <property type="entry name" value="HAMP"/>
    <property type="match status" value="1"/>
</dbReference>
<dbReference type="SMART" id="SM00388">
    <property type="entry name" value="HisKA"/>
    <property type="match status" value="1"/>
</dbReference>
<sequence>MKFLWQQIIVFFVVLLTALSISAYGISHYMEKHIYNERENQLLLYGENIVNNAFSRNDLVIASQLLASEKIMIQVYLSDGRIIYPTYDQRFSSKLSQSDLDQIANGRSIGLRFSQRLVNPSTQEQMATVYIPLEENQVAGFPSGFISLGAPLEDLEVQVSTMQRQIFISYLVASFVGVLISIVYSLYQTKKLKHLQKATQEIAAGHYQVEVNTEGKDEFADLARDFQLMADSLVEYQAEIKRQESLRRQFMMDAAHEMRTPLTTMSGLLEGLQYDMIPESQKARSLELIQSETKRLTRLVNENLDYEKIRSRQIVLKKTAIKGKTLFEHLKTQMQTKADDKNDRIVIQASDDLIIWADYDRLLQILINLVNNAIQFSSDSDIEIIGSMEDEGSMIQVKDHGIGIEAEKIKLIWERFYKVDVSRKSTKFGESGIGLAVVQSLVEAHEGKIEVESEEGEGTTFTIGLPHQNSTSEEKESNNDD</sequence>
<dbReference type="InterPro" id="IPR036097">
    <property type="entry name" value="HisK_dim/P_sf"/>
</dbReference>
<evidence type="ECO:0000259" key="16">
    <source>
        <dbReference type="PROSITE" id="PS50109"/>
    </source>
</evidence>
<evidence type="ECO:0000256" key="14">
    <source>
        <dbReference type="SAM" id="MobiDB-lite"/>
    </source>
</evidence>
<keyword evidence="9 18" id="KW-0418">Kinase</keyword>
<dbReference type="GO" id="GO:0005524">
    <property type="term" value="F:ATP binding"/>
    <property type="evidence" value="ECO:0007669"/>
    <property type="project" value="UniProtKB-KW"/>
</dbReference>
<keyword evidence="4" id="KW-1003">Cell membrane</keyword>
<keyword evidence="11 15" id="KW-1133">Transmembrane helix</keyword>
<keyword evidence="7 15" id="KW-0812">Transmembrane</keyword>
<evidence type="ECO:0000256" key="2">
    <source>
        <dbReference type="ARBA" id="ARBA00004651"/>
    </source>
</evidence>
<evidence type="ECO:0000256" key="10">
    <source>
        <dbReference type="ARBA" id="ARBA00022840"/>
    </source>
</evidence>
<dbReference type="InterPro" id="IPR003660">
    <property type="entry name" value="HAMP_dom"/>
</dbReference>
<dbReference type="CDD" id="cd06225">
    <property type="entry name" value="HAMP"/>
    <property type="match status" value="1"/>
</dbReference>
<keyword evidence="13 15" id="KW-0472">Membrane</keyword>
<proteinExistence type="predicted"/>
<dbReference type="SMART" id="SM00304">
    <property type="entry name" value="HAMP"/>
    <property type="match status" value="1"/>
</dbReference>
<dbReference type="FunFam" id="1.10.287.130:FF:000001">
    <property type="entry name" value="Two-component sensor histidine kinase"/>
    <property type="match status" value="1"/>
</dbReference>
<dbReference type="SMART" id="SM00387">
    <property type="entry name" value="HATPase_c"/>
    <property type="match status" value="1"/>
</dbReference>
<evidence type="ECO:0000256" key="13">
    <source>
        <dbReference type="ARBA" id="ARBA00023136"/>
    </source>
</evidence>
<feature type="transmembrane region" description="Helical" evidence="15">
    <location>
        <begin position="167"/>
        <end position="187"/>
    </location>
</feature>
<evidence type="ECO:0000259" key="17">
    <source>
        <dbReference type="PROSITE" id="PS50885"/>
    </source>
</evidence>
<dbReference type="AlphaFoldDB" id="A0AAJ1V343"/>
<comment type="caution">
    <text evidence="18">The sequence shown here is derived from an EMBL/GenBank/DDBJ whole genome shotgun (WGS) entry which is preliminary data.</text>
</comment>
<dbReference type="PRINTS" id="PR00344">
    <property type="entry name" value="BCTRLSENSOR"/>
</dbReference>
<reference evidence="18" key="1">
    <citation type="submission" date="2023-05" db="EMBL/GenBank/DDBJ databases">
        <title>Cataloging the Phylogenetic Diversity of Human Bladder Bacteria.</title>
        <authorList>
            <person name="Du J."/>
        </authorList>
    </citation>
    <scope>NUCLEOTIDE SEQUENCE</scope>
    <source>
        <strain evidence="18">UMB1231</strain>
    </source>
</reference>
<dbReference type="GO" id="GO:0005886">
    <property type="term" value="C:plasma membrane"/>
    <property type="evidence" value="ECO:0007669"/>
    <property type="project" value="UniProtKB-SubCell"/>
</dbReference>
<evidence type="ECO:0000256" key="1">
    <source>
        <dbReference type="ARBA" id="ARBA00000085"/>
    </source>
</evidence>
<dbReference type="SUPFAM" id="SSF158472">
    <property type="entry name" value="HAMP domain-like"/>
    <property type="match status" value="1"/>
</dbReference>
<keyword evidence="6" id="KW-0808">Transferase</keyword>
<dbReference type="SUPFAM" id="SSF55874">
    <property type="entry name" value="ATPase domain of HSP90 chaperone/DNA topoisomerase II/histidine kinase"/>
    <property type="match status" value="1"/>
</dbReference>
<evidence type="ECO:0000256" key="8">
    <source>
        <dbReference type="ARBA" id="ARBA00022741"/>
    </source>
</evidence>
<dbReference type="PROSITE" id="PS50109">
    <property type="entry name" value="HIS_KIN"/>
    <property type="match status" value="1"/>
</dbReference>
<dbReference type="EC" id="2.7.13.3" evidence="3"/>
<dbReference type="InterPro" id="IPR050398">
    <property type="entry name" value="HssS/ArlS-like"/>
</dbReference>
<dbReference type="CDD" id="cd00082">
    <property type="entry name" value="HisKA"/>
    <property type="match status" value="1"/>
</dbReference>
<feature type="compositionally biased region" description="Polar residues" evidence="14">
    <location>
        <begin position="459"/>
        <end position="471"/>
    </location>
</feature>
<evidence type="ECO:0000256" key="15">
    <source>
        <dbReference type="SAM" id="Phobius"/>
    </source>
</evidence>
<dbReference type="InterPro" id="IPR036890">
    <property type="entry name" value="HATPase_C_sf"/>
</dbReference>
<gene>
    <name evidence="18" type="ORF">QP433_07250</name>
</gene>
<dbReference type="PANTHER" id="PTHR45528:SF1">
    <property type="entry name" value="SENSOR HISTIDINE KINASE CPXA"/>
    <property type="match status" value="1"/>
</dbReference>
<evidence type="ECO:0000256" key="4">
    <source>
        <dbReference type="ARBA" id="ARBA00022475"/>
    </source>
</evidence>
<dbReference type="InterPro" id="IPR004358">
    <property type="entry name" value="Sig_transdc_His_kin-like_C"/>
</dbReference>
<keyword evidence="12" id="KW-0902">Two-component regulatory system</keyword>
<dbReference type="InterPro" id="IPR005467">
    <property type="entry name" value="His_kinase_dom"/>
</dbReference>
<evidence type="ECO:0000256" key="12">
    <source>
        <dbReference type="ARBA" id="ARBA00023012"/>
    </source>
</evidence>
<evidence type="ECO:0000256" key="5">
    <source>
        <dbReference type="ARBA" id="ARBA00022553"/>
    </source>
</evidence>
<dbReference type="RefSeq" id="WP_285066203.1">
    <property type="nucleotide sequence ID" value="NZ_JASOOE010000014.1"/>
</dbReference>
<dbReference type="FunFam" id="3.30.565.10:FF:000006">
    <property type="entry name" value="Sensor histidine kinase WalK"/>
    <property type="match status" value="1"/>
</dbReference>
<feature type="region of interest" description="Disordered" evidence="14">
    <location>
        <begin position="452"/>
        <end position="481"/>
    </location>
</feature>
<comment type="catalytic activity">
    <reaction evidence="1">
        <text>ATP + protein L-histidine = ADP + protein N-phospho-L-histidine.</text>
        <dbReference type="EC" id="2.7.13.3"/>
    </reaction>
</comment>
<evidence type="ECO:0000256" key="7">
    <source>
        <dbReference type="ARBA" id="ARBA00022692"/>
    </source>
</evidence>
<dbReference type="InterPro" id="IPR003661">
    <property type="entry name" value="HisK_dim/P_dom"/>
</dbReference>
<evidence type="ECO:0000256" key="6">
    <source>
        <dbReference type="ARBA" id="ARBA00022679"/>
    </source>
</evidence>
<dbReference type="GO" id="GO:0000155">
    <property type="term" value="F:phosphorelay sensor kinase activity"/>
    <property type="evidence" value="ECO:0007669"/>
    <property type="project" value="InterPro"/>
</dbReference>
<evidence type="ECO:0000256" key="9">
    <source>
        <dbReference type="ARBA" id="ARBA00022777"/>
    </source>
</evidence>
<keyword evidence="5" id="KW-0597">Phosphoprotein</keyword>
<evidence type="ECO:0000313" key="18">
    <source>
        <dbReference type="EMBL" id="MDK7187773.1"/>
    </source>
</evidence>
<dbReference type="Gene3D" id="3.30.565.10">
    <property type="entry name" value="Histidine kinase-like ATPase, C-terminal domain"/>
    <property type="match status" value="1"/>
</dbReference>
<dbReference type="SUPFAM" id="SSF47384">
    <property type="entry name" value="Homodimeric domain of signal transducing histidine kinase"/>
    <property type="match status" value="1"/>
</dbReference>
<dbReference type="Pfam" id="PF02518">
    <property type="entry name" value="HATPase_c"/>
    <property type="match status" value="1"/>
</dbReference>
<feature type="domain" description="Histidine kinase" evidence="16">
    <location>
        <begin position="253"/>
        <end position="469"/>
    </location>
</feature>
<comment type="subcellular location">
    <subcellularLocation>
        <location evidence="2">Cell membrane</location>
        <topology evidence="2">Multi-pass membrane protein</topology>
    </subcellularLocation>
</comment>
<dbReference type="Pfam" id="PF00672">
    <property type="entry name" value="HAMP"/>
    <property type="match status" value="1"/>
</dbReference>
<evidence type="ECO:0000313" key="19">
    <source>
        <dbReference type="Proteomes" id="UP001229251"/>
    </source>
</evidence>
<evidence type="ECO:0000256" key="3">
    <source>
        <dbReference type="ARBA" id="ARBA00012438"/>
    </source>
</evidence>
<organism evidence="18 19">
    <name type="scientific">Facklamia hominis</name>
    <dbReference type="NCBI Taxonomy" id="178214"/>
    <lineage>
        <taxon>Bacteria</taxon>
        <taxon>Bacillati</taxon>
        <taxon>Bacillota</taxon>
        <taxon>Bacilli</taxon>
        <taxon>Lactobacillales</taxon>
        <taxon>Aerococcaceae</taxon>
        <taxon>Facklamia</taxon>
    </lineage>
</organism>
<dbReference type="EMBL" id="JASOOE010000014">
    <property type="protein sequence ID" value="MDK7187773.1"/>
    <property type="molecule type" value="Genomic_DNA"/>
</dbReference>
<feature type="domain" description="HAMP" evidence="17">
    <location>
        <begin position="186"/>
        <end position="238"/>
    </location>
</feature>
<name>A0AAJ1V343_9LACT</name>
<keyword evidence="10" id="KW-0067">ATP-binding</keyword>
<accession>A0AAJ1V343</accession>
<keyword evidence="8" id="KW-0547">Nucleotide-binding</keyword>
<dbReference type="Gene3D" id="6.10.340.10">
    <property type="match status" value="1"/>
</dbReference>
<feature type="compositionally biased region" description="Basic and acidic residues" evidence="14">
    <location>
        <begin position="472"/>
        <end position="481"/>
    </location>
</feature>
<dbReference type="PANTHER" id="PTHR45528">
    <property type="entry name" value="SENSOR HISTIDINE KINASE CPXA"/>
    <property type="match status" value="1"/>
</dbReference>
<protein>
    <recommendedName>
        <fullName evidence="3">histidine kinase</fullName>
        <ecNumber evidence="3">2.7.13.3</ecNumber>
    </recommendedName>
</protein>
<evidence type="ECO:0000256" key="11">
    <source>
        <dbReference type="ARBA" id="ARBA00022989"/>
    </source>
</evidence>
<dbReference type="Proteomes" id="UP001229251">
    <property type="component" value="Unassembled WGS sequence"/>
</dbReference>
<dbReference type="InterPro" id="IPR003594">
    <property type="entry name" value="HATPase_dom"/>
</dbReference>
<dbReference type="Gene3D" id="1.10.287.130">
    <property type="match status" value="1"/>
</dbReference>